<dbReference type="InterPro" id="IPR016454">
    <property type="entry name" value="Cysteine_dSase"/>
</dbReference>
<sequence length="383" mass="40934">MEIYFDNAATTRLGKAAAEIADRVAREDYGNPSSLHLAGVRAEAAVRTAAEQIAKTLKAEPAELIFTSGGTESDNLAILGTARSRKGYGRHLITSAVEHPAVLEAMRFLEEQDFSVTVLPVDTAGKIALSDLEAAVRKDTILVSLMYVNNEIGTIQPVAAAAELVHRLNPDCYFHTDAVQAYGKFEIYPKRLGIDLLSASSHKIAGPKGVGFLYKNRRVSLKPVSFGGGQQGGLRSGTLNAPGIAGMGEAAREAYSDFPAKRERLLVIKNRILAAALEIPGVSANSAPGMDSAPQILSLSVEGVRAEVLLHALEAEGIFVSSGSACASNHPGISATLRGIGLPKQLLDATIRLSFSAENTEAEAERFSEVFRRLVPELRKFRR</sequence>
<keyword evidence="6" id="KW-0411">Iron-sulfur</keyword>
<dbReference type="InterPro" id="IPR015421">
    <property type="entry name" value="PyrdxlP-dep_Trfase_major"/>
</dbReference>
<dbReference type="Gene3D" id="1.10.260.50">
    <property type="match status" value="1"/>
</dbReference>
<dbReference type="Pfam" id="PF00266">
    <property type="entry name" value="Aminotran_5"/>
    <property type="match status" value="1"/>
</dbReference>
<keyword evidence="5" id="KW-0408">Iron</keyword>
<dbReference type="PIRSF" id="PIRSF005572">
    <property type="entry name" value="NifS"/>
    <property type="match status" value="1"/>
</dbReference>
<evidence type="ECO:0000256" key="6">
    <source>
        <dbReference type="ARBA" id="ARBA00023014"/>
    </source>
</evidence>
<organism evidence="9 10">
    <name type="scientific">Stomatobaculum longum</name>
    <dbReference type="NCBI Taxonomy" id="796942"/>
    <lineage>
        <taxon>Bacteria</taxon>
        <taxon>Bacillati</taxon>
        <taxon>Bacillota</taxon>
        <taxon>Clostridia</taxon>
        <taxon>Lachnospirales</taxon>
        <taxon>Lachnospiraceae</taxon>
        <taxon>Stomatobaculum</taxon>
    </lineage>
</organism>
<evidence type="ECO:0000259" key="8">
    <source>
        <dbReference type="Pfam" id="PF00266"/>
    </source>
</evidence>
<keyword evidence="10" id="KW-1185">Reference proteome</keyword>
<evidence type="ECO:0000313" key="10">
    <source>
        <dbReference type="Proteomes" id="UP000018466"/>
    </source>
</evidence>
<dbReference type="PANTHER" id="PTHR11601:SF50">
    <property type="entry name" value="CYSTEINE DESULFURASE ISCS 2-RELATED"/>
    <property type="match status" value="1"/>
</dbReference>
<comment type="similarity">
    <text evidence="2">Belongs to the class-V pyridoxal-phosphate-dependent aminotransferase family. NifS/IscS subfamily.</text>
</comment>
<evidence type="ECO:0000256" key="5">
    <source>
        <dbReference type="ARBA" id="ARBA00023004"/>
    </source>
</evidence>
<accession>A0AA37DGG9</accession>
<comment type="cofactor">
    <cofactor evidence="1 7">
        <name>pyridoxal 5'-phosphate</name>
        <dbReference type="ChEBI" id="CHEBI:597326"/>
    </cofactor>
</comment>
<comment type="caution">
    <text evidence="9">The sequence shown here is derived from an EMBL/GenBank/DDBJ whole genome shotgun (WGS) entry which is preliminary data.</text>
</comment>
<dbReference type="InterPro" id="IPR000192">
    <property type="entry name" value="Aminotrans_V_dom"/>
</dbReference>
<evidence type="ECO:0000256" key="2">
    <source>
        <dbReference type="ARBA" id="ARBA00006490"/>
    </source>
</evidence>
<dbReference type="PANTHER" id="PTHR11601">
    <property type="entry name" value="CYSTEINE DESULFURYLASE FAMILY MEMBER"/>
    <property type="match status" value="1"/>
</dbReference>
<proteinExistence type="inferred from homology"/>
<dbReference type="RefSeq" id="WP_009532560.1">
    <property type="nucleotide sequence ID" value="NZ_CAJPPX010000112.1"/>
</dbReference>
<evidence type="ECO:0000313" key="9">
    <source>
        <dbReference type="EMBL" id="EHO17128.1"/>
    </source>
</evidence>
<evidence type="ECO:0000256" key="3">
    <source>
        <dbReference type="ARBA" id="ARBA00022723"/>
    </source>
</evidence>
<dbReference type="AlphaFoldDB" id="A0AA37DGG9"/>
<dbReference type="InterPro" id="IPR015422">
    <property type="entry name" value="PyrdxlP-dep_Trfase_small"/>
</dbReference>
<reference evidence="9 10" key="1">
    <citation type="submission" date="2011-10" db="EMBL/GenBank/DDBJ databases">
        <title>The Genome Sequence of Lachnospiraceae bacterium ACC2.</title>
        <authorList>
            <consortium name="The Broad Institute Genome Sequencing Platform"/>
            <person name="Earl A."/>
            <person name="Ward D."/>
            <person name="Feldgarden M."/>
            <person name="Gevers D."/>
            <person name="Sizova M."/>
            <person name="Hazen A."/>
            <person name="Epstein S."/>
            <person name="Young S.K."/>
            <person name="Zeng Q."/>
            <person name="Gargeya S."/>
            <person name="Fitzgerald M."/>
            <person name="Haas B."/>
            <person name="Abouelleil A."/>
            <person name="Alvarado L."/>
            <person name="Arachchi H.M."/>
            <person name="Berlin A."/>
            <person name="Brown A."/>
            <person name="Chapman S.B."/>
            <person name="Chen Z."/>
            <person name="Dunbar C."/>
            <person name="Freedman E."/>
            <person name="Gearin G."/>
            <person name="Goldberg J."/>
            <person name="Griggs A."/>
            <person name="Gujja S."/>
            <person name="Heiman D."/>
            <person name="Howarth C."/>
            <person name="Larson L."/>
            <person name="Lui A."/>
            <person name="MacDonald P.J.P."/>
            <person name="Montmayeur A."/>
            <person name="Murphy C."/>
            <person name="Neiman D."/>
            <person name="Pearson M."/>
            <person name="Priest M."/>
            <person name="Roberts A."/>
            <person name="Saif S."/>
            <person name="Shea T."/>
            <person name="Shenoy N."/>
            <person name="Sisk P."/>
            <person name="Stolte C."/>
            <person name="Sykes S."/>
            <person name="Wortman J."/>
            <person name="Nusbaum C."/>
            <person name="Birren B."/>
        </authorList>
    </citation>
    <scope>NUCLEOTIDE SEQUENCE [LARGE SCALE GENOMIC DNA]</scope>
    <source>
        <strain evidence="9 10">ACC2</strain>
    </source>
</reference>
<dbReference type="Proteomes" id="UP000018466">
    <property type="component" value="Unassembled WGS sequence"/>
</dbReference>
<dbReference type="Gene3D" id="3.90.1150.10">
    <property type="entry name" value="Aspartate Aminotransferase, domain 1"/>
    <property type="match status" value="1"/>
</dbReference>
<dbReference type="GeneID" id="86940504"/>
<dbReference type="EMBL" id="AGEL01000006">
    <property type="protein sequence ID" value="EHO17128.1"/>
    <property type="molecule type" value="Genomic_DNA"/>
</dbReference>
<dbReference type="InterPro" id="IPR015424">
    <property type="entry name" value="PyrdxlP-dep_Trfase"/>
</dbReference>
<dbReference type="GO" id="GO:0003824">
    <property type="term" value="F:catalytic activity"/>
    <property type="evidence" value="ECO:0007669"/>
    <property type="project" value="UniProtKB-ARBA"/>
</dbReference>
<keyword evidence="4" id="KW-0663">Pyridoxal phosphate</keyword>
<protein>
    <recommendedName>
        <fullName evidence="8">Aminotransferase class V domain-containing protein</fullName>
    </recommendedName>
</protein>
<evidence type="ECO:0000256" key="1">
    <source>
        <dbReference type="ARBA" id="ARBA00001933"/>
    </source>
</evidence>
<dbReference type="SUPFAM" id="SSF53383">
    <property type="entry name" value="PLP-dependent transferases"/>
    <property type="match status" value="1"/>
</dbReference>
<dbReference type="InterPro" id="IPR020578">
    <property type="entry name" value="Aminotrans_V_PyrdxlP_BS"/>
</dbReference>
<evidence type="ECO:0000256" key="4">
    <source>
        <dbReference type="ARBA" id="ARBA00022898"/>
    </source>
</evidence>
<dbReference type="GO" id="GO:0051536">
    <property type="term" value="F:iron-sulfur cluster binding"/>
    <property type="evidence" value="ECO:0007669"/>
    <property type="project" value="UniProtKB-KW"/>
</dbReference>
<dbReference type="GO" id="GO:0046872">
    <property type="term" value="F:metal ion binding"/>
    <property type="evidence" value="ECO:0007669"/>
    <property type="project" value="UniProtKB-KW"/>
</dbReference>
<feature type="domain" description="Aminotransferase class V" evidence="8">
    <location>
        <begin position="3"/>
        <end position="367"/>
    </location>
</feature>
<name>A0AA37DGG9_9FIRM</name>
<gene>
    <name evidence="9" type="ORF">HMPREF9623_00727</name>
</gene>
<evidence type="ECO:0000256" key="7">
    <source>
        <dbReference type="RuleBase" id="RU004504"/>
    </source>
</evidence>
<dbReference type="PROSITE" id="PS00595">
    <property type="entry name" value="AA_TRANSFER_CLASS_5"/>
    <property type="match status" value="1"/>
</dbReference>
<dbReference type="Gene3D" id="3.40.640.10">
    <property type="entry name" value="Type I PLP-dependent aspartate aminotransferase-like (Major domain)"/>
    <property type="match status" value="1"/>
</dbReference>
<keyword evidence="3" id="KW-0479">Metal-binding</keyword>